<evidence type="ECO:0000313" key="2">
    <source>
        <dbReference type="EMBL" id="MFC0716314.1"/>
    </source>
</evidence>
<sequence length="459" mass="48470">MLPRVNSPGHLDPFPEPPSASAIARWVAALPVRLGMVRHWRWWLIGSMLAIVLLAVLRAPIGAWLWPQTRAQALREEAEQALAEGRLSDEDGRGARELFEAALAMDPDRAEARQGLARVALAALEQARVALAADRFDDARRDLALARALSVPRAEADALADALRQREAGHAGVDRLFAHAEEAHAAGRLDGGVGSALPLYAHVLALEPTHPGALRGREDALAELLAQAREALRAGDVAEAGRLVGTVRTYDPGHVDLPDTLARLMEEARLDSDGLARLLAGGASLSQVASPAGASDPVATTTPLDEAERLRRVSALLAAAEAAEADGRLLDPRGEGAVDHVAAALVLDPASPAAIAAAERLRPLVRECHARELRTNSLRRAAACLDARAGLGEDAGELAAARRQLAERWLAVGDERLGAGEIGNARSALAAARRADPAVPGLDDFERRVRAAAAASRFD</sequence>
<dbReference type="RefSeq" id="WP_386659017.1">
    <property type="nucleotide sequence ID" value="NZ_JBHLTF010000003.1"/>
</dbReference>
<evidence type="ECO:0008006" key="4">
    <source>
        <dbReference type="Google" id="ProtNLM"/>
    </source>
</evidence>
<evidence type="ECO:0000256" key="1">
    <source>
        <dbReference type="SAM" id="Phobius"/>
    </source>
</evidence>
<protein>
    <recommendedName>
        <fullName evidence="4">Tetratricopeptide repeat protein</fullName>
    </recommendedName>
</protein>
<proteinExistence type="predicted"/>
<keyword evidence="1" id="KW-0812">Transmembrane</keyword>
<keyword evidence="1" id="KW-1133">Transmembrane helix</keyword>
<name>A0ABV6ST92_9GAMM</name>
<accession>A0ABV6ST92</accession>
<comment type="caution">
    <text evidence="2">The sequence shown here is derived from an EMBL/GenBank/DDBJ whole genome shotgun (WGS) entry which is preliminary data.</text>
</comment>
<keyword evidence="1" id="KW-0472">Membrane</keyword>
<dbReference type="EMBL" id="JBHLTF010000003">
    <property type="protein sequence ID" value="MFC0716314.1"/>
    <property type="molecule type" value="Genomic_DNA"/>
</dbReference>
<keyword evidence="3" id="KW-1185">Reference proteome</keyword>
<dbReference type="Proteomes" id="UP001589898">
    <property type="component" value="Unassembled WGS sequence"/>
</dbReference>
<evidence type="ECO:0000313" key="3">
    <source>
        <dbReference type="Proteomes" id="UP001589898"/>
    </source>
</evidence>
<gene>
    <name evidence="2" type="ORF">ACFFFU_00815</name>
</gene>
<organism evidence="2 3">
    <name type="scientific">Luteimonas padinae</name>
    <dbReference type="NCBI Taxonomy" id="1714359"/>
    <lineage>
        <taxon>Bacteria</taxon>
        <taxon>Pseudomonadati</taxon>
        <taxon>Pseudomonadota</taxon>
        <taxon>Gammaproteobacteria</taxon>
        <taxon>Lysobacterales</taxon>
        <taxon>Lysobacteraceae</taxon>
        <taxon>Luteimonas</taxon>
    </lineage>
</organism>
<reference evidence="2 3" key="1">
    <citation type="submission" date="2024-09" db="EMBL/GenBank/DDBJ databases">
        <authorList>
            <person name="Sun Q."/>
            <person name="Mori K."/>
        </authorList>
    </citation>
    <scope>NUCLEOTIDE SEQUENCE [LARGE SCALE GENOMIC DNA]</scope>
    <source>
        <strain evidence="2 3">KCTC 52403</strain>
    </source>
</reference>
<feature type="transmembrane region" description="Helical" evidence="1">
    <location>
        <begin position="42"/>
        <end position="66"/>
    </location>
</feature>